<reference evidence="1 2" key="1">
    <citation type="journal article" date="2009" name="Stand. Genomic Sci.">
        <title>Complete genome sequence of Actinosynnema mirum type strain (101).</title>
        <authorList>
            <person name="Land M."/>
            <person name="Lapidus A."/>
            <person name="Mayilraj S."/>
            <person name="Chen F."/>
            <person name="Copeland A."/>
            <person name="Del Rio T.G."/>
            <person name="Nolan M."/>
            <person name="Lucas S."/>
            <person name="Tice H."/>
            <person name="Cheng J.F."/>
            <person name="Chertkov O."/>
            <person name="Bruce D."/>
            <person name="Goodwin L."/>
            <person name="Pitluck S."/>
            <person name="Rohde M."/>
            <person name="Goker M."/>
            <person name="Pati A."/>
            <person name="Ivanova N."/>
            <person name="Mavromatis K."/>
            <person name="Chen A."/>
            <person name="Palaniappan K."/>
            <person name="Hauser L."/>
            <person name="Chang Y.J."/>
            <person name="Jeffries C.C."/>
            <person name="Brettin T."/>
            <person name="Detter J.C."/>
            <person name="Han C."/>
            <person name="Chain P."/>
            <person name="Tindall B.J."/>
            <person name="Bristow J."/>
            <person name="Eisen J.A."/>
            <person name="Markowitz V."/>
            <person name="Hugenholtz P."/>
            <person name="Kyrpides N.C."/>
            <person name="Klenk H.P."/>
        </authorList>
    </citation>
    <scope>NUCLEOTIDE SEQUENCE [LARGE SCALE GENOMIC DNA]</scope>
    <source>
        <strain evidence="2">ATCC 29888 / DSM 43827 / JCM 3225 / NBRC 14064 / NCIMB 13271 / NRRL B-12336 / IMRU 3971 / 101</strain>
    </source>
</reference>
<proteinExistence type="predicted"/>
<dbReference type="eggNOG" id="ENOG503394T">
    <property type="taxonomic scope" value="Bacteria"/>
</dbReference>
<dbReference type="EMBL" id="CP001630">
    <property type="protein sequence ID" value="ACU34547.1"/>
    <property type="molecule type" value="Genomic_DNA"/>
</dbReference>
<keyword evidence="2" id="KW-1185">Reference proteome</keyword>
<name>C6WJB5_ACTMD</name>
<protein>
    <submittedName>
        <fullName evidence="1">Uncharacterized protein</fullName>
    </submittedName>
</protein>
<organism evidence="1 2">
    <name type="scientific">Actinosynnema mirum (strain ATCC 29888 / DSM 43827 / JCM 3225 / NBRC 14064 / NCIMB 13271 / NRRL B-12336 / IMRU 3971 / 101)</name>
    <dbReference type="NCBI Taxonomy" id="446462"/>
    <lineage>
        <taxon>Bacteria</taxon>
        <taxon>Bacillati</taxon>
        <taxon>Actinomycetota</taxon>
        <taxon>Actinomycetes</taxon>
        <taxon>Pseudonocardiales</taxon>
        <taxon>Pseudonocardiaceae</taxon>
        <taxon>Actinosynnema</taxon>
    </lineage>
</organism>
<accession>C6WJB5</accession>
<dbReference type="RefSeq" id="WP_012783210.1">
    <property type="nucleotide sequence ID" value="NC_013093.1"/>
</dbReference>
<gene>
    <name evidence="1" type="ordered locus">Amir_0581</name>
</gene>
<dbReference type="HOGENOM" id="CLU_1767019_0_0_11"/>
<dbReference type="Proteomes" id="UP000002213">
    <property type="component" value="Chromosome"/>
</dbReference>
<dbReference type="KEGG" id="ami:Amir_0581"/>
<sequence>MTENRAAKREIRELQQITGLSYTEITRLKRVFDEVLEREPHLNLNGFGLSWFGTQTLAERREQARAWRDELRRSAADVIEVCQWLRENIRPIKTPQQRSYGLKHLVEQNIGKYVSNGELIAAALMAGYPMGPIDGPNTVFGMSQRDVNRLRAGAR</sequence>
<evidence type="ECO:0000313" key="1">
    <source>
        <dbReference type="EMBL" id="ACU34547.1"/>
    </source>
</evidence>
<evidence type="ECO:0000313" key="2">
    <source>
        <dbReference type="Proteomes" id="UP000002213"/>
    </source>
</evidence>
<dbReference type="OrthoDB" id="4558583at2"/>
<dbReference type="AlphaFoldDB" id="C6WJB5"/>